<keyword evidence="3" id="KW-1185">Reference proteome</keyword>
<sequence length="181" mass="20107">MRFAIILLLFPAVLLLQPGEWTETEEGKLIEVFKEAIPILTDEQIKAILICLKRECAVSCGESRFRHCVLATIKTDPGMARIKAAAKSDGWDRLMRFLAALKKIAPGITDPQLLFLADCLEKKCSDACHVSLVEGCLKDALASQPRHLKFSTGFGLDAIGERIQFLWEHKVDIIKAAFLLG</sequence>
<proteinExistence type="predicted"/>
<feature type="signal peptide" evidence="1">
    <location>
        <begin position="1"/>
        <end position="15"/>
    </location>
</feature>
<dbReference type="AlphaFoldDB" id="A0AA36FV82"/>
<dbReference type="Proteomes" id="UP001177023">
    <property type="component" value="Unassembled WGS sequence"/>
</dbReference>
<evidence type="ECO:0000256" key="1">
    <source>
        <dbReference type="SAM" id="SignalP"/>
    </source>
</evidence>
<feature type="non-terminal residue" evidence="2">
    <location>
        <position position="181"/>
    </location>
</feature>
<reference evidence="2" key="1">
    <citation type="submission" date="2023-06" db="EMBL/GenBank/DDBJ databases">
        <authorList>
            <person name="Delattre M."/>
        </authorList>
    </citation>
    <scope>NUCLEOTIDE SEQUENCE</scope>
    <source>
        <strain evidence="2">AF72</strain>
    </source>
</reference>
<accession>A0AA36FV82</accession>
<evidence type="ECO:0000313" key="3">
    <source>
        <dbReference type="Proteomes" id="UP001177023"/>
    </source>
</evidence>
<keyword evidence="1" id="KW-0732">Signal</keyword>
<name>A0AA36FV82_9BILA</name>
<gene>
    <name evidence="2" type="ORF">MSPICULIGERA_LOCUS2343</name>
</gene>
<feature type="chain" id="PRO_5041448222" evidence="1">
    <location>
        <begin position="16"/>
        <end position="181"/>
    </location>
</feature>
<evidence type="ECO:0000313" key="2">
    <source>
        <dbReference type="EMBL" id="CAJ0563137.1"/>
    </source>
</evidence>
<organism evidence="2 3">
    <name type="scientific">Mesorhabditis spiculigera</name>
    <dbReference type="NCBI Taxonomy" id="96644"/>
    <lineage>
        <taxon>Eukaryota</taxon>
        <taxon>Metazoa</taxon>
        <taxon>Ecdysozoa</taxon>
        <taxon>Nematoda</taxon>
        <taxon>Chromadorea</taxon>
        <taxon>Rhabditida</taxon>
        <taxon>Rhabditina</taxon>
        <taxon>Rhabditomorpha</taxon>
        <taxon>Rhabditoidea</taxon>
        <taxon>Rhabditidae</taxon>
        <taxon>Mesorhabditinae</taxon>
        <taxon>Mesorhabditis</taxon>
    </lineage>
</organism>
<dbReference type="EMBL" id="CATQJA010000686">
    <property type="protein sequence ID" value="CAJ0563137.1"/>
    <property type="molecule type" value="Genomic_DNA"/>
</dbReference>
<protein>
    <submittedName>
        <fullName evidence="2">Uncharacterized protein</fullName>
    </submittedName>
</protein>
<comment type="caution">
    <text evidence="2">The sequence shown here is derived from an EMBL/GenBank/DDBJ whole genome shotgun (WGS) entry which is preliminary data.</text>
</comment>